<evidence type="ECO:0000259" key="8">
    <source>
        <dbReference type="SMART" id="SM00965"/>
    </source>
</evidence>
<evidence type="ECO:0000313" key="10">
    <source>
        <dbReference type="Proteomes" id="UP000192756"/>
    </source>
</evidence>
<dbReference type="InterPro" id="IPR012910">
    <property type="entry name" value="Plug_dom"/>
</dbReference>
<dbReference type="InterPro" id="IPR011662">
    <property type="entry name" value="Secretin/TonB_short_N"/>
</dbReference>
<feature type="domain" description="Secretin/TonB short N-terminal" evidence="8">
    <location>
        <begin position="68"/>
        <end position="121"/>
    </location>
</feature>
<name>A0A1W1ZU09_9SPHI</name>
<comment type="similarity">
    <text evidence="7">Belongs to the TonB-dependent receptor family.</text>
</comment>
<dbReference type="STRING" id="151894.SAMN04488524_0975"/>
<dbReference type="GO" id="GO:0009279">
    <property type="term" value="C:cell outer membrane"/>
    <property type="evidence" value="ECO:0007669"/>
    <property type="project" value="UniProtKB-SubCell"/>
</dbReference>
<dbReference type="Proteomes" id="UP000192756">
    <property type="component" value="Unassembled WGS sequence"/>
</dbReference>
<keyword evidence="4 7" id="KW-0812">Transmembrane</keyword>
<sequence>MYIFYTKRTMRPIGCMSKILLIMRLTTLLLITAILQVNASSYGQRISLSEKNAPIKVVLDKIRKQSGVNFLFPSADLKNAVPVTIHVKDGDLKSVLELVFDKQPFEYSVSDGNNSVVVSRKEPSFLDKLKTVFAAADIRGRVLDENGRPLAGVSIKVKDNARNAASTNDQGYFILNVPEDAVLVFSYVGYASRELPARNNMTVTMQLSQNKLEETVVIGYGSSRKKDLTGSISTVSAKDVQDLPFATVDNALAGKAAGVQVTKADGSPGGAVKIRIRGSSSLLGGNDPLYIIDGVPVQVRSNFISPGFDVGSPVGNDINNAGGVSAGLSSSFVNGLNSIGGLNINDIESISILKDASSTAIYGSKAANGVVIITTKSGKKDMKPQIVANYYSTATRAITPSLLNADQYKMLIAEAAKNDFDEHTIADDYMPAEVDAIVNNPSAFFGKANTNWIKEVIRNTISHNADLSVQGGGAASKYFSSISFNSTPGVIKSTDYQRVTGKLNLENEIGKRFRFITNMLMGYTNQNIGDGAYGQALRARPDLAPYDETGKPTDFSTVAYSYMGFQNPVGLLQATNNAKTFSLMGSASGLYDITKDLKFKSTVSLNMQTYNQRNYIPSFLSIGSFYGNVDNNGGIGSNSNSRLTNWFLENTLTYNKTFNDIHDITVLAGTSYETIKNSFFSATATGYPDDKVLNNLSSATTPLITRGDDPRKPQSYLLSFYLRANYSLMDKYLFTFTGRSDGSSKFGPNNKFGYFPSGAVAWRISKENFLKDVKWIDDIKFRGSYGLTGTQNIGDQMYRTLYSPFSYSGGNALIPTQLGNERIKWESTREADAGLDISLFGNRLQATVDYYNKKTEGVLLALPVASSSSYSSLLRNTADIKNTGLEVSLQGDIIRTRNFRWNASLNVTWNKSLVTKLDATANLEQIGSLTGLELGGNTTLIEGKPLGLITGYKVIDIIRTQEQLDAYKKALGFIGTLILPYINIGDPMYELDYDEYREFDSAFPKGKEIIAQAAPKYYGGFTQGFGYKNFDLQLYFTFSQGGSLLWGDHIGSMQFSGSTNANAVMLNRYHAGNTAANQPRLLYGDGFSPISNMNVFSSAYIKLRTVSLNYRLGKTKWMERAGLLNASLFASATNLFTITKYPGNDPETTNDTYSVSGGYFDVSNYPTVRSFSLGFKLGF</sequence>
<reference evidence="10" key="1">
    <citation type="submission" date="2017-04" db="EMBL/GenBank/DDBJ databases">
        <authorList>
            <person name="Varghese N."/>
            <person name="Submissions S."/>
        </authorList>
    </citation>
    <scope>NUCLEOTIDE SEQUENCE [LARGE SCALE GENOMIC DNA]</scope>
    <source>
        <strain evidence="10">DSM 12126</strain>
    </source>
</reference>
<dbReference type="SMART" id="SM00965">
    <property type="entry name" value="STN"/>
    <property type="match status" value="1"/>
</dbReference>
<comment type="subcellular location">
    <subcellularLocation>
        <location evidence="1 7">Cell outer membrane</location>
        <topology evidence="1 7">Multi-pass membrane protein</topology>
    </subcellularLocation>
</comment>
<gene>
    <name evidence="9" type="ORF">SAMN04488524_0975</name>
</gene>
<dbReference type="InterPro" id="IPR023997">
    <property type="entry name" value="TonB-dep_OMP_SusC/RagA_CS"/>
</dbReference>
<accession>A0A1W1ZU09</accession>
<dbReference type="NCBIfam" id="TIGR04057">
    <property type="entry name" value="SusC_RagA_signa"/>
    <property type="match status" value="1"/>
</dbReference>
<dbReference type="Gene3D" id="2.170.130.10">
    <property type="entry name" value="TonB-dependent receptor, plug domain"/>
    <property type="match status" value="1"/>
</dbReference>
<dbReference type="Gene3D" id="2.40.170.20">
    <property type="entry name" value="TonB-dependent receptor, beta-barrel domain"/>
    <property type="match status" value="1"/>
</dbReference>
<keyword evidence="2 7" id="KW-0813">Transport</keyword>
<dbReference type="EMBL" id="FWXT01000001">
    <property type="protein sequence ID" value="SMC51856.1"/>
    <property type="molecule type" value="Genomic_DNA"/>
</dbReference>
<keyword evidence="6 7" id="KW-0998">Cell outer membrane</keyword>
<dbReference type="InterPro" id="IPR008969">
    <property type="entry name" value="CarboxyPept-like_regulatory"/>
</dbReference>
<dbReference type="InterPro" id="IPR039426">
    <property type="entry name" value="TonB-dep_rcpt-like"/>
</dbReference>
<evidence type="ECO:0000256" key="4">
    <source>
        <dbReference type="ARBA" id="ARBA00022692"/>
    </source>
</evidence>
<dbReference type="SUPFAM" id="SSF49464">
    <property type="entry name" value="Carboxypeptidase regulatory domain-like"/>
    <property type="match status" value="1"/>
</dbReference>
<dbReference type="PROSITE" id="PS52016">
    <property type="entry name" value="TONB_DEPENDENT_REC_3"/>
    <property type="match status" value="1"/>
</dbReference>
<dbReference type="Pfam" id="PF07715">
    <property type="entry name" value="Plug"/>
    <property type="match status" value="1"/>
</dbReference>
<keyword evidence="10" id="KW-1185">Reference proteome</keyword>
<organism evidence="9 10">
    <name type="scientific">Pedobacter africanus</name>
    <dbReference type="NCBI Taxonomy" id="151894"/>
    <lineage>
        <taxon>Bacteria</taxon>
        <taxon>Pseudomonadati</taxon>
        <taxon>Bacteroidota</taxon>
        <taxon>Sphingobacteriia</taxon>
        <taxon>Sphingobacteriales</taxon>
        <taxon>Sphingobacteriaceae</taxon>
        <taxon>Pedobacter</taxon>
    </lineage>
</organism>
<evidence type="ECO:0000313" key="9">
    <source>
        <dbReference type="EMBL" id="SMC51856.1"/>
    </source>
</evidence>
<evidence type="ECO:0000256" key="1">
    <source>
        <dbReference type="ARBA" id="ARBA00004571"/>
    </source>
</evidence>
<dbReference type="AlphaFoldDB" id="A0A1W1ZU09"/>
<evidence type="ECO:0000256" key="3">
    <source>
        <dbReference type="ARBA" id="ARBA00022452"/>
    </source>
</evidence>
<dbReference type="InterPro" id="IPR037066">
    <property type="entry name" value="Plug_dom_sf"/>
</dbReference>
<dbReference type="NCBIfam" id="TIGR04056">
    <property type="entry name" value="OMP_RagA_SusC"/>
    <property type="match status" value="1"/>
</dbReference>
<keyword evidence="5 7" id="KW-0472">Membrane</keyword>
<dbReference type="SUPFAM" id="SSF56935">
    <property type="entry name" value="Porins"/>
    <property type="match status" value="1"/>
</dbReference>
<dbReference type="Gene3D" id="2.60.40.1120">
    <property type="entry name" value="Carboxypeptidase-like, regulatory domain"/>
    <property type="match status" value="1"/>
</dbReference>
<dbReference type="InterPro" id="IPR036942">
    <property type="entry name" value="Beta-barrel_TonB_sf"/>
</dbReference>
<evidence type="ECO:0000256" key="5">
    <source>
        <dbReference type="ARBA" id="ARBA00023136"/>
    </source>
</evidence>
<keyword evidence="3 7" id="KW-1134">Transmembrane beta strand</keyword>
<dbReference type="Pfam" id="PF13715">
    <property type="entry name" value="CarbopepD_reg_2"/>
    <property type="match status" value="1"/>
</dbReference>
<evidence type="ECO:0000256" key="2">
    <source>
        <dbReference type="ARBA" id="ARBA00022448"/>
    </source>
</evidence>
<dbReference type="InterPro" id="IPR023996">
    <property type="entry name" value="TonB-dep_OMP_SusC/RagA"/>
</dbReference>
<protein>
    <submittedName>
        <fullName evidence="9">TonB-linked outer membrane protein, SusC/RagA family</fullName>
    </submittedName>
</protein>
<evidence type="ECO:0000256" key="7">
    <source>
        <dbReference type="PROSITE-ProRule" id="PRU01360"/>
    </source>
</evidence>
<evidence type="ECO:0000256" key="6">
    <source>
        <dbReference type="ARBA" id="ARBA00023237"/>
    </source>
</evidence>
<proteinExistence type="inferred from homology"/>